<dbReference type="PIRSF" id="PIRSF016184">
    <property type="entry name" value="PhzC_PhzF"/>
    <property type="match status" value="1"/>
</dbReference>
<dbReference type="Pfam" id="PF02567">
    <property type="entry name" value="PhzC-PhzF"/>
    <property type="match status" value="1"/>
</dbReference>
<dbReference type="OrthoDB" id="10266162at2759"/>
<organism evidence="4 5">
    <name type="scientific">Pseudolycoriella hygida</name>
    <dbReference type="NCBI Taxonomy" id="35572"/>
    <lineage>
        <taxon>Eukaryota</taxon>
        <taxon>Metazoa</taxon>
        <taxon>Ecdysozoa</taxon>
        <taxon>Arthropoda</taxon>
        <taxon>Hexapoda</taxon>
        <taxon>Insecta</taxon>
        <taxon>Pterygota</taxon>
        <taxon>Neoptera</taxon>
        <taxon>Endopterygota</taxon>
        <taxon>Diptera</taxon>
        <taxon>Nematocera</taxon>
        <taxon>Sciaroidea</taxon>
        <taxon>Sciaridae</taxon>
        <taxon>Pseudolycoriella</taxon>
    </lineage>
</organism>
<comment type="similarity">
    <text evidence="1">Belongs to the PhzF family.</text>
</comment>
<evidence type="ECO:0000313" key="5">
    <source>
        <dbReference type="Proteomes" id="UP001151699"/>
    </source>
</evidence>
<dbReference type="NCBIfam" id="TIGR00654">
    <property type="entry name" value="PhzF_family"/>
    <property type="match status" value="1"/>
</dbReference>
<proteinExistence type="inferred from homology"/>
<dbReference type="GO" id="GO:0005737">
    <property type="term" value="C:cytoplasm"/>
    <property type="evidence" value="ECO:0007669"/>
    <property type="project" value="TreeGrafter"/>
</dbReference>
<feature type="non-terminal residue" evidence="4">
    <location>
        <position position="304"/>
    </location>
</feature>
<dbReference type="InterPro" id="IPR003719">
    <property type="entry name" value="Phenazine_PhzF-like"/>
</dbReference>
<evidence type="ECO:0000256" key="1">
    <source>
        <dbReference type="ARBA" id="ARBA00008270"/>
    </source>
</evidence>
<dbReference type="EMBL" id="WJQU01000003">
    <property type="protein sequence ID" value="KAJ6639052.1"/>
    <property type="molecule type" value="Genomic_DNA"/>
</dbReference>
<keyword evidence="5" id="KW-1185">Reference proteome</keyword>
<dbReference type="PANTHER" id="PTHR13774:SF17">
    <property type="entry name" value="PHENAZINE BIOSYNTHESIS-LIKE DOMAIN-CONTAINING PROTEIN"/>
    <property type="match status" value="1"/>
</dbReference>
<gene>
    <name evidence="4" type="primary">PBLD_1</name>
    <name evidence="4" type="ORF">Bhyg_11791</name>
</gene>
<accession>A0A9Q0MW02</accession>
<sequence length="304" mass="34021">MSTVPFFIVDAFCIPEESFSGNQAAVCLLTYDDEIPDDVKAKIGSEINLSETAFVAQAWNKTSERKSEYDFTLRWFTPASEIELCGHATLASARVLFDRMVPNDAKETTISFETKYKGILKATINWETKRISINFPLTPVTPFSEQDLSCLPQLLQYLIQPLDVNEIHSVNYASSTKYLFVRLHDKNGEKGLLELQPNFQQLSRLQGENIPFAIIVTVQGSTDDIHFYSRFFAPNLGVAEDPVTGSAHCALMSYWSKEFGATSLLGKQSSKRGGYVYCTIPESTPDRVKFEGLTKPVVQGELLL</sequence>
<comment type="caution">
    <text evidence="4">The sequence shown here is derived from an EMBL/GenBank/DDBJ whole genome shotgun (WGS) entry which is preliminary data.</text>
</comment>
<dbReference type="Gene3D" id="3.10.310.10">
    <property type="entry name" value="Diaminopimelate Epimerase, Chain A, domain 1"/>
    <property type="match status" value="2"/>
</dbReference>
<evidence type="ECO:0000256" key="2">
    <source>
        <dbReference type="ARBA" id="ARBA00023235"/>
    </source>
</evidence>
<name>A0A9Q0MW02_9DIPT</name>
<keyword evidence="2" id="KW-0413">Isomerase</keyword>
<evidence type="ECO:0000256" key="3">
    <source>
        <dbReference type="PIRSR" id="PIRSR016184-1"/>
    </source>
</evidence>
<feature type="active site" evidence="3">
    <location>
        <position position="51"/>
    </location>
</feature>
<dbReference type="Proteomes" id="UP001151699">
    <property type="component" value="Chromosome X"/>
</dbReference>
<evidence type="ECO:0000313" key="4">
    <source>
        <dbReference type="EMBL" id="KAJ6639052.1"/>
    </source>
</evidence>
<dbReference type="AlphaFoldDB" id="A0A9Q0MW02"/>
<protein>
    <submittedName>
        <fullName evidence="4">Phenazine biosynthesis-like domain-containing protein</fullName>
    </submittedName>
</protein>
<dbReference type="PANTHER" id="PTHR13774">
    <property type="entry name" value="PHENAZINE BIOSYNTHESIS PROTEIN"/>
    <property type="match status" value="1"/>
</dbReference>
<dbReference type="GO" id="GO:0016853">
    <property type="term" value="F:isomerase activity"/>
    <property type="evidence" value="ECO:0007669"/>
    <property type="project" value="UniProtKB-KW"/>
</dbReference>
<dbReference type="SUPFAM" id="SSF54506">
    <property type="entry name" value="Diaminopimelate epimerase-like"/>
    <property type="match status" value="1"/>
</dbReference>
<reference evidence="4" key="1">
    <citation type="submission" date="2022-07" db="EMBL/GenBank/DDBJ databases">
        <authorList>
            <person name="Trinca V."/>
            <person name="Uliana J.V.C."/>
            <person name="Torres T.T."/>
            <person name="Ward R.J."/>
            <person name="Monesi N."/>
        </authorList>
    </citation>
    <scope>NUCLEOTIDE SEQUENCE</scope>
    <source>
        <strain evidence="4">HSMRA1968</strain>
        <tissue evidence="4">Whole embryos</tissue>
    </source>
</reference>